<comment type="caution">
    <text evidence="5">The sequence shown here is derived from an EMBL/GenBank/DDBJ whole genome shotgun (WGS) entry which is preliminary data.</text>
</comment>
<evidence type="ECO:0000256" key="2">
    <source>
        <dbReference type="ARBA" id="ARBA00022723"/>
    </source>
</evidence>
<dbReference type="GO" id="GO:0016846">
    <property type="term" value="F:carbon-sulfur lyase activity"/>
    <property type="evidence" value="ECO:0007669"/>
    <property type="project" value="InterPro"/>
</dbReference>
<accession>A0A9X2WE58</accession>
<reference evidence="5" key="2">
    <citation type="submission" date="2022-08" db="EMBL/GenBank/DDBJ databases">
        <authorList>
            <person name="Dong C."/>
        </authorList>
    </citation>
    <scope>NUCLEOTIDE SEQUENCE</scope>
    <source>
        <strain evidence="5">59MF3M-4</strain>
    </source>
</reference>
<dbReference type="Proteomes" id="UP001147830">
    <property type="component" value="Unassembled WGS sequence"/>
</dbReference>
<gene>
    <name evidence="5" type="ORF">NYR02_05610</name>
</gene>
<dbReference type="PANTHER" id="PTHR28620:SF1">
    <property type="entry name" value="CENP-V_GFA DOMAIN-CONTAINING PROTEIN"/>
    <property type="match status" value="1"/>
</dbReference>
<evidence type="ECO:0000256" key="1">
    <source>
        <dbReference type="ARBA" id="ARBA00005495"/>
    </source>
</evidence>
<evidence type="ECO:0000256" key="3">
    <source>
        <dbReference type="ARBA" id="ARBA00022833"/>
    </source>
</evidence>
<dbReference type="EMBL" id="JAOANI010000014">
    <property type="protein sequence ID" value="MCT7358496.1"/>
    <property type="molecule type" value="Genomic_DNA"/>
</dbReference>
<dbReference type="Pfam" id="PF04828">
    <property type="entry name" value="GFA"/>
    <property type="match status" value="1"/>
</dbReference>
<feature type="domain" description="CENP-V/GFA" evidence="4">
    <location>
        <begin position="4"/>
        <end position="113"/>
    </location>
</feature>
<evidence type="ECO:0000259" key="4">
    <source>
        <dbReference type="PROSITE" id="PS51891"/>
    </source>
</evidence>
<dbReference type="PROSITE" id="PS51891">
    <property type="entry name" value="CENP_V_GFA"/>
    <property type="match status" value="1"/>
</dbReference>
<evidence type="ECO:0000313" key="6">
    <source>
        <dbReference type="Proteomes" id="UP001147830"/>
    </source>
</evidence>
<keyword evidence="6" id="KW-1185">Reference proteome</keyword>
<name>A0A9X2WE58_9GAMM</name>
<dbReference type="GO" id="GO:0046872">
    <property type="term" value="F:metal ion binding"/>
    <property type="evidence" value="ECO:0007669"/>
    <property type="project" value="UniProtKB-KW"/>
</dbReference>
<protein>
    <submittedName>
        <fullName evidence="5">GFA family protein</fullName>
    </submittedName>
</protein>
<keyword evidence="3" id="KW-0862">Zinc</keyword>
<dbReference type="InterPro" id="IPR011057">
    <property type="entry name" value="Mss4-like_sf"/>
</dbReference>
<reference evidence="5" key="1">
    <citation type="journal article" date="2022" name="Front. Microbiol.">
        <title>Genome-based taxonomic rearrangement of Oceanobacter-related bacteria including the description of Thalassolituus hydrocarbonoclasticus sp. nov. and Thalassolituus pacificus sp. nov. and emended description of the genus Thalassolituus.</title>
        <authorList>
            <person name="Dong C."/>
            <person name="Wei L."/>
            <person name="Wang J."/>
            <person name="Lai Q."/>
            <person name="Huang Z."/>
            <person name="Shao Z."/>
        </authorList>
    </citation>
    <scope>NUCLEOTIDE SEQUENCE</scope>
    <source>
        <strain evidence="5">59MF3M-4</strain>
    </source>
</reference>
<dbReference type="Gene3D" id="2.170.150.70">
    <property type="match status" value="1"/>
</dbReference>
<keyword evidence="2" id="KW-0479">Metal-binding</keyword>
<comment type="similarity">
    <text evidence="1">Belongs to the Gfa family.</text>
</comment>
<dbReference type="RefSeq" id="WP_260975403.1">
    <property type="nucleotide sequence ID" value="NZ_JAOANI010000014.1"/>
</dbReference>
<dbReference type="AlphaFoldDB" id="A0A9X2WE58"/>
<sequence length="117" mass="13011">MRAYTGSCHCGAVSFSFKHKEISEGLRCNCSICIRKGALMTSFVLAANEITINVQNDSLATYEFSSGIAKHHFCRHCGIYTFHQTLRKPGHYRMNIGCIEGIDPFSLRTEVFDGAAL</sequence>
<dbReference type="SUPFAM" id="SSF51316">
    <property type="entry name" value="Mss4-like"/>
    <property type="match status" value="1"/>
</dbReference>
<proteinExistence type="inferred from homology"/>
<evidence type="ECO:0000313" key="5">
    <source>
        <dbReference type="EMBL" id="MCT7358496.1"/>
    </source>
</evidence>
<dbReference type="InterPro" id="IPR052355">
    <property type="entry name" value="CENP-V-like"/>
</dbReference>
<dbReference type="InterPro" id="IPR006913">
    <property type="entry name" value="CENP-V/GFA"/>
</dbReference>
<dbReference type="PANTHER" id="PTHR28620">
    <property type="entry name" value="CENTROMERE PROTEIN V"/>
    <property type="match status" value="1"/>
</dbReference>
<organism evidence="5 6">
    <name type="scientific">Thalassolituus pacificus</name>
    <dbReference type="NCBI Taxonomy" id="2975440"/>
    <lineage>
        <taxon>Bacteria</taxon>
        <taxon>Pseudomonadati</taxon>
        <taxon>Pseudomonadota</taxon>
        <taxon>Gammaproteobacteria</taxon>
        <taxon>Oceanospirillales</taxon>
        <taxon>Oceanospirillaceae</taxon>
        <taxon>Thalassolituus</taxon>
    </lineage>
</organism>